<gene>
    <name evidence="1" type="ORF">LCPAC401_00700</name>
</gene>
<evidence type="ECO:0000313" key="1">
    <source>
        <dbReference type="EMBL" id="QBK92432.1"/>
    </source>
</evidence>
<sequence length="183" mass="21017">MIEMILNLQDFSLTYSETGGSEIFYQQKRFTIRTGVFENYTCKEHIFVSEKWDLPIKLEIQLSKDTEHAQLCTDNETIEIVLSKYFKIIESLIKTNCPLVKRITKHIFARYAGPVEPVGDTICLAYGIDQEISVKFLMGLKPMQPIIVTISNKMQGQNWGFTEYTSVNHLLILSIEEAPISQT</sequence>
<dbReference type="EMBL" id="MK500577">
    <property type="protein sequence ID" value="QBK92432.1"/>
    <property type="molecule type" value="Genomic_DNA"/>
</dbReference>
<name>A0A481ZAT0_9VIRU</name>
<protein>
    <submittedName>
        <fullName evidence="1">Uncharacterized protein</fullName>
    </submittedName>
</protein>
<accession>A0A481ZAT0</accession>
<reference evidence="1" key="1">
    <citation type="journal article" date="2019" name="MBio">
        <title>Virus Genomes from Deep Sea Sediments Expand the Ocean Megavirome and Support Independent Origins of Viral Gigantism.</title>
        <authorList>
            <person name="Backstrom D."/>
            <person name="Yutin N."/>
            <person name="Jorgensen S.L."/>
            <person name="Dharamshi J."/>
            <person name="Homa F."/>
            <person name="Zaremba-Niedwiedzka K."/>
            <person name="Spang A."/>
            <person name="Wolf Y.I."/>
            <person name="Koonin E.V."/>
            <person name="Ettema T.J."/>
        </authorList>
    </citation>
    <scope>NUCLEOTIDE SEQUENCE</scope>
</reference>
<organism evidence="1">
    <name type="scientific">Pithovirus LCPAC401</name>
    <dbReference type="NCBI Taxonomy" id="2506595"/>
    <lineage>
        <taxon>Viruses</taxon>
        <taxon>Pithoviruses</taxon>
    </lineage>
</organism>
<proteinExistence type="predicted"/>